<proteinExistence type="predicted"/>
<dbReference type="OrthoDB" id="2266637at2759"/>
<dbReference type="InterPro" id="IPR038717">
    <property type="entry name" value="Tc1-like_DDE_dom"/>
</dbReference>
<accession>A0A0D7BFZ3</accession>
<dbReference type="InterPro" id="IPR036397">
    <property type="entry name" value="RNaseH_sf"/>
</dbReference>
<feature type="domain" description="Tc1-like transposase DDE" evidence="1">
    <location>
        <begin position="1"/>
        <end position="30"/>
    </location>
</feature>
<dbReference type="EMBL" id="KN880500">
    <property type="protein sequence ID" value="KIY68551.1"/>
    <property type="molecule type" value="Genomic_DNA"/>
</dbReference>
<feature type="non-terminal residue" evidence="2">
    <location>
        <position position="1"/>
    </location>
</feature>
<keyword evidence="3" id="KW-1185">Reference proteome</keyword>
<reference evidence="2 3" key="1">
    <citation type="journal article" date="2015" name="Fungal Genet. Biol.">
        <title>Evolution of novel wood decay mechanisms in Agaricales revealed by the genome sequences of Fistulina hepatica and Cylindrobasidium torrendii.</title>
        <authorList>
            <person name="Floudas D."/>
            <person name="Held B.W."/>
            <person name="Riley R."/>
            <person name="Nagy L.G."/>
            <person name="Koehler G."/>
            <person name="Ransdell A.S."/>
            <person name="Younus H."/>
            <person name="Chow J."/>
            <person name="Chiniquy J."/>
            <person name="Lipzen A."/>
            <person name="Tritt A."/>
            <person name="Sun H."/>
            <person name="Haridas S."/>
            <person name="LaButti K."/>
            <person name="Ohm R.A."/>
            <person name="Kues U."/>
            <person name="Blanchette R.A."/>
            <person name="Grigoriev I.V."/>
            <person name="Minto R.E."/>
            <person name="Hibbett D.S."/>
        </authorList>
    </citation>
    <scope>NUCLEOTIDE SEQUENCE [LARGE SCALE GENOMIC DNA]</scope>
    <source>
        <strain evidence="2 3">FP15055 ss-10</strain>
    </source>
</reference>
<sequence length="64" mass="7284">LVYLPPYSPHLNPIEQAFSAIKAYLRRHEADVLDEAARPWIIHQAAEHVSPEDAEGWILNCGYT</sequence>
<evidence type="ECO:0000259" key="1">
    <source>
        <dbReference type="Pfam" id="PF13358"/>
    </source>
</evidence>
<dbReference type="STRING" id="1314674.A0A0D7BFZ3"/>
<dbReference type="GO" id="GO:0003676">
    <property type="term" value="F:nucleic acid binding"/>
    <property type="evidence" value="ECO:0007669"/>
    <property type="project" value="InterPro"/>
</dbReference>
<name>A0A0D7BFZ3_9AGAR</name>
<dbReference type="Pfam" id="PF13358">
    <property type="entry name" value="DDE_3"/>
    <property type="match status" value="1"/>
</dbReference>
<organism evidence="2 3">
    <name type="scientific">Cylindrobasidium torrendii FP15055 ss-10</name>
    <dbReference type="NCBI Taxonomy" id="1314674"/>
    <lineage>
        <taxon>Eukaryota</taxon>
        <taxon>Fungi</taxon>
        <taxon>Dikarya</taxon>
        <taxon>Basidiomycota</taxon>
        <taxon>Agaricomycotina</taxon>
        <taxon>Agaricomycetes</taxon>
        <taxon>Agaricomycetidae</taxon>
        <taxon>Agaricales</taxon>
        <taxon>Marasmiineae</taxon>
        <taxon>Physalacriaceae</taxon>
        <taxon>Cylindrobasidium</taxon>
    </lineage>
</organism>
<dbReference type="Gene3D" id="3.30.420.10">
    <property type="entry name" value="Ribonuclease H-like superfamily/Ribonuclease H"/>
    <property type="match status" value="1"/>
</dbReference>
<gene>
    <name evidence="2" type="ORF">CYLTODRAFT_351191</name>
</gene>
<evidence type="ECO:0000313" key="2">
    <source>
        <dbReference type="EMBL" id="KIY68551.1"/>
    </source>
</evidence>
<dbReference type="AlphaFoldDB" id="A0A0D7BFZ3"/>
<protein>
    <recommendedName>
        <fullName evidence="1">Tc1-like transposase DDE domain-containing protein</fullName>
    </recommendedName>
</protein>
<evidence type="ECO:0000313" key="3">
    <source>
        <dbReference type="Proteomes" id="UP000054007"/>
    </source>
</evidence>
<dbReference type="Proteomes" id="UP000054007">
    <property type="component" value="Unassembled WGS sequence"/>
</dbReference>